<feature type="domain" description="Disease resistance R13L4/SHOC-2-like LRR" evidence="11">
    <location>
        <begin position="560"/>
        <end position="936"/>
    </location>
</feature>
<evidence type="ECO:0000256" key="3">
    <source>
        <dbReference type="ARBA" id="ARBA00022737"/>
    </source>
</evidence>
<keyword evidence="13" id="KW-1185">Reference proteome</keyword>
<dbReference type="Proteomes" id="UP000604825">
    <property type="component" value="Unassembled WGS sequence"/>
</dbReference>
<keyword evidence="5" id="KW-0611">Plant defense</keyword>
<evidence type="ECO:0000256" key="6">
    <source>
        <dbReference type="ARBA" id="ARBA00023054"/>
    </source>
</evidence>
<feature type="coiled-coil region" evidence="7">
    <location>
        <begin position="31"/>
        <end position="58"/>
    </location>
</feature>
<dbReference type="Gene3D" id="1.20.5.4130">
    <property type="match status" value="1"/>
</dbReference>
<evidence type="ECO:0000256" key="7">
    <source>
        <dbReference type="SAM" id="Coils"/>
    </source>
</evidence>
<dbReference type="PANTHER" id="PTHR23155">
    <property type="entry name" value="DISEASE RESISTANCE PROTEIN RP"/>
    <property type="match status" value="1"/>
</dbReference>
<dbReference type="InterPro" id="IPR044974">
    <property type="entry name" value="Disease_R_plants"/>
</dbReference>
<evidence type="ECO:0000313" key="13">
    <source>
        <dbReference type="Proteomes" id="UP000604825"/>
    </source>
</evidence>
<dbReference type="PRINTS" id="PR00364">
    <property type="entry name" value="DISEASERSIST"/>
</dbReference>
<keyword evidence="4" id="KW-0547">Nucleotide-binding</keyword>
<dbReference type="GO" id="GO:0002758">
    <property type="term" value="P:innate immune response-activating signaling pathway"/>
    <property type="evidence" value="ECO:0007669"/>
    <property type="project" value="UniProtKB-ARBA"/>
</dbReference>
<dbReference type="InterPro" id="IPR027417">
    <property type="entry name" value="P-loop_NTPase"/>
</dbReference>
<dbReference type="GO" id="GO:0009626">
    <property type="term" value="P:plant-type hypersensitive response"/>
    <property type="evidence" value="ECO:0007669"/>
    <property type="project" value="UniProtKB-ARBA"/>
</dbReference>
<dbReference type="FunFam" id="1.10.10.10:FF:000322">
    <property type="entry name" value="Probable disease resistance protein At1g63360"/>
    <property type="match status" value="1"/>
</dbReference>
<dbReference type="GO" id="GO:0043531">
    <property type="term" value="F:ADP binding"/>
    <property type="evidence" value="ECO:0007669"/>
    <property type="project" value="InterPro"/>
</dbReference>
<dbReference type="EMBL" id="CAJGYO010000009">
    <property type="protein sequence ID" value="CAD6254234.1"/>
    <property type="molecule type" value="Genomic_DNA"/>
</dbReference>
<dbReference type="OrthoDB" id="598235at2759"/>
<dbReference type="InterPro" id="IPR036388">
    <property type="entry name" value="WH-like_DNA-bd_sf"/>
</dbReference>
<dbReference type="InterPro" id="IPR058922">
    <property type="entry name" value="WHD_DRP"/>
</dbReference>
<evidence type="ECO:0000259" key="8">
    <source>
        <dbReference type="Pfam" id="PF00931"/>
    </source>
</evidence>
<comment type="caution">
    <text evidence="12">The sequence shown here is derived from an EMBL/GenBank/DDBJ whole genome shotgun (WGS) entry which is preliminary data.</text>
</comment>
<evidence type="ECO:0000256" key="4">
    <source>
        <dbReference type="ARBA" id="ARBA00022741"/>
    </source>
</evidence>
<dbReference type="InterPro" id="IPR032675">
    <property type="entry name" value="LRR_dom_sf"/>
</dbReference>
<evidence type="ECO:0000259" key="10">
    <source>
        <dbReference type="Pfam" id="PF23559"/>
    </source>
</evidence>
<dbReference type="SUPFAM" id="SSF52540">
    <property type="entry name" value="P-loop containing nucleoside triphosphate hydrolases"/>
    <property type="match status" value="1"/>
</dbReference>
<dbReference type="FunFam" id="3.40.50.300:FF:001091">
    <property type="entry name" value="Probable disease resistance protein At1g61300"/>
    <property type="match status" value="1"/>
</dbReference>
<feature type="domain" description="Disease resistance protein winged helix" evidence="10">
    <location>
        <begin position="436"/>
        <end position="508"/>
    </location>
</feature>
<dbReference type="GO" id="GO:0042742">
    <property type="term" value="P:defense response to bacterium"/>
    <property type="evidence" value="ECO:0007669"/>
    <property type="project" value="UniProtKB-ARBA"/>
</dbReference>
<dbReference type="Pfam" id="PF00931">
    <property type="entry name" value="NB-ARC"/>
    <property type="match status" value="1"/>
</dbReference>
<dbReference type="InterPro" id="IPR002182">
    <property type="entry name" value="NB-ARC"/>
</dbReference>
<evidence type="ECO:0000259" key="9">
    <source>
        <dbReference type="Pfam" id="PF18052"/>
    </source>
</evidence>
<evidence type="ECO:0000256" key="2">
    <source>
        <dbReference type="ARBA" id="ARBA00022614"/>
    </source>
</evidence>
<dbReference type="Gene3D" id="3.80.10.10">
    <property type="entry name" value="Ribonuclease Inhibitor"/>
    <property type="match status" value="1"/>
</dbReference>
<sequence length="1008" mass="113375">MAEVISSAATGVLGSVIDKLAAMLTDKYNLARDVKQGIRSLQDELRTMEAMLLRLEDKDDDQIDPLAKDWRSKVRELSYDIEDCIDRFVLNHSHGDGGSTANFVHKAIQMVKTLFKDRGIAEEIRRLKRLVSEQSERGKRYYDINQCLLASSSQPVLLDPRAPALFQEARDLVGIDAPREEIISLLRCEDKEHKVVSIYGIGGQGKTTLAIEVYHKITEAAFDSQAFVSVSQTPDMKKLLRDILSQISKSHFDQSQMLDTVEQLIRTVKECLKDKRYFILIDDIWSVSAWELVRSALPVNDNGSRIITTTRIEAVAKSCCTGIAAQMYQAKPLSHEDSQRLFFKRLFLSGDDCHPNLRKVSDDILKKCCGLPLAIISIAGLLANRSKAVEVWVNVLRSIAAAVDKDSPIDRMKRILLLSYVDLPHHLKSCLLYLSVFPEDSLIDCQQLILLWVAEGLIPGQDRESMEQLGRSYLNELINRSLVQPTNVDVDSTTAKQCIVHDVILEFIVSKAVEDNFVTIWNGNGFSKNYSSNKIRRLSIQKDISSQAEEIAKTIKNGAQIRSINIFGSNSVLVNKHATEFLNSQVLRVLNIEVEYCQCPLGHVKSLGQLKYLRILSKYSAIKLPEDIEKLQRLETLEVRWARLENLPTCIIQLHKLVRLFVDASVRLPDGIGSRQALEELSLINLDIQSVKFIQGLGDLTNLKLLKIVWPFSNGLHVMKDMKDHMEACISTLSRLFSRLRELHVWQSDRDATCSFMASCVPTPPPLQMLFLDTHNLNSVGPQISSLVNLTRLCIFVRGEAGKEGINILASLPMLLSLTVTLSNDLDGDPGILYARHAISRQGFQRLVKFNLGCWRETALEFEPGAMPKLERLKLELMARCQFKFGEGGLVLGLQNLAGLKHLAIDINCGAAVADEVEALEDDIRGAAAVHPNCPILQIQRIRPHQLTNGDSGIVYPRNAINPQGFQRLLKFHFRSYWCDAALLMRWRLWRMTSGTQQASIPIVPCSR</sequence>
<keyword evidence="6 7" id="KW-0175">Coiled coil</keyword>
<dbReference type="Gene3D" id="1.10.8.430">
    <property type="entry name" value="Helical domain of apoptotic protease-activating factors"/>
    <property type="match status" value="1"/>
</dbReference>
<gene>
    <name evidence="12" type="ORF">NCGR_LOCUS37840</name>
</gene>
<evidence type="ECO:0000256" key="1">
    <source>
        <dbReference type="ARBA" id="ARBA00008894"/>
    </source>
</evidence>
<dbReference type="InterPro" id="IPR055414">
    <property type="entry name" value="LRR_R13L4/SHOC2-like"/>
</dbReference>
<evidence type="ECO:0000259" key="11">
    <source>
        <dbReference type="Pfam" id="PF23598"/>
    </source>
</evidence>
<dbReference type="InterPro" id="IPR041118">
    <property type="entry name" value="Rx_N"/>
</dbReference>
<keyword evidence="3" id="KW-0677">Repeat</keyword>
<comment type="similarity">
    <text evidence="1">Belongs to the disease resistance NB-LRR family.</text>
</comment>
<dbReference type="AlphaFoldDB" id="A0A811Q7N6"/>
<keyword evidence="2" id="KW-0433">Leucine-rich repeat</keyword>
<evidence type="ECO:0000256" key="5">
    <source>
        <dbReference type="ARBA" id="ARBA00022821"/>
    </source>
</evidence>
<feature type="domain" description="NB-ARC" evidence="8">
    <location>
        <begin position="180"/>
        <end position="345"/>
    </location>
</feature>
<feature type="domain" description="Disease resistance N-terminal" evidence="9">
    <location>
        <begin position="12"/>
        <end position="96"/>
    </location>
</feature>
<name>A0A811Q7N6_9POAL</name>
<evidence type="ECO:0000313" key="12">
    <source>
        <dbReference type="EMBL" id="CAD6254234.1"/>
    </source>
</evidence>
<dbReference type="SUPFAM" id="SSF52058">
    <property type="entry name" value="L domain-like"/>
    <property type="match status" value="1"/>
</dbReference>
<organism evidence="12 13">
    <name type="scientific">Miscanthus lutarioriparius</name>
    <dbReference type="NCBI Taxonomy" id="422564"/>
    <lineage>
        <taxon>Eukaryota</taxon>
        <taxon>Viridiplantae</taxon>
        <taxon>Streptophyta</taxon>
        <taxon>Embryophyta</taxon>
        <taxon>Tracheophyta</taxon>
        <taxon>Spermatophyta</taxon>
        <taxon>Magnoliopsida</taxon>
        <taxon>Liliopsida</taxon>
        <taxon>Poales</taxon>
        <taxon>Poaceae</taxon>
        <taxon>PACMAD clade</taxon>
        <taxon>Panicoideae</taxon>
        <taxon>Andropogonodae</taxon>
        <taxon>Andropogoneae</taxon>
        <taxon>Saccharinae</taxon>
        <taxon>Miscanthus</taxon>
    </lineage>
</organism>
<dbReference type="Pfam" id="PF23598">
    <property type="entry name" value="LRR_14"/>
    <property type="match status" value="1"/>
</dbReference>
<reference evidence="12" key="1">
    <citation type="submission" date="2020-10" db="EMBL/GenBank/DDBJ databases">
        <authorList>
            <person name="Han B."/>
            <person name="Lu T."/>
            <person name="Zhao Q."/>
            <person name="Huang X."/>
            <person name="Zhao Y."/>
        </authorList>
    </citation>
    <scope>NUCLEOTIDE SEQUENCE</scope>
</reference>
<dbReference type="PANTHER" id="PTHR23155:SF1137">
    <property type="entry name" value="OS08G0387700 PROTEIN"/>
    <property type="match status" value="1"/>
</dbReference>
<proteinExistence type="inferred from homology"/>
<dbReference type="Pfam" id="PF18052">
    <property type="entry name" value="Rx_N"/>
    <property type="match status" value="1"/>
</dbReference>
<accession>A0A811Q7N6</accession>
<dbReference type="InterPro" id="IPR042197">
    <property type="entry name" value="Apaf_helical"/>
</dbReference>
<dbReference type="InterPro" id="IPR038005">
    <property type="entry name" value="RX-like_CC"/>
</dbReference>
<dbReference type="Gene3D" id="3.40.50.300">
    <property type="entry name" value="P-loop containing nucleotide triphosphate hydrolases"/>
    <property type="match status" value="1"/>
</dbReference>
<dbReference type="Gene3D" id="1.10.10.10">
    <property type="entry name" value="Winged helix-like DNA-binding domain superfamily/Winged helix DNA-binding domain"/>
    <property type="match status" value="1"/>
</dbReference>
<dbReference type="CDD" id="cd14798">
    <property type="entry name" value="RX-CC_like"/>
    <property type="match status" value="1"/>
</dbReference>
<dbReference type="Pfam" id="PF23559">
    <property type="entry name" value="WHD_DRP"/>
    <property type="match status" value="1"/>
</dbReference>
<protein>
    <submittedName>
        <fullName evidence="12">Uncharacterized protein</fullName>
    </submittedName>
</protein>